<gene>
    <name evidence="5" type="ORF">E4634_06835</name>
</gene>
<dbReference type="InterPro" id="IPR008939">
    <property type="entry name" value="Lytic_TGlycosylase_superhlx_U"/>
</dbReference>
<evidence type="ECO:0000256" key="1">
    <source>
        <dbReference type="ARBA" id="ARBA00007734"/>
    </source>
</evidence>
<proteinExistence type="inferred from homology"/>
<keyword evidence="2" id="KW-0732">Signal</keyword>
<dbReference type="InterPro" id="IPR008258">
    <property type="entry name" value="Transglycosylase_SLT_dom_1"/>
</dbReference>
<dbReference type="InterPro" id="IPR012289">
    <property type="entry name" value="Lytic_TGlycosylase_superhlx_L"/>
</dbReference>
<evidence type="ECO:0000313" key="5">
    <source>
        <dbReference type="EMBL" id="TGD74901.1"/>
    </source>
</evidence>
<feature type="domain" description="Transglycosylase SLT" evidence="3">
    <location>
        <begin position="474"/>
        <end position="584"/>
    </location>
</feature>
<dbReference type="Gene3D" id="1.25.20.10">
    <property type="entry name" value="Bacterial muramidases"/>
    <property type="match status" value="1"/>
</dbReference>
<dbReference type="InterPro" id="IPR023346">
    <property type="entry name" value="Lysozyme-like_dom_sf"/>
</dbReference>
<evidence type="ECO:0000259" key="3">
    <source>
        <dbReference type="Pfam" id="PF01464"/>
    </source>
</evidence>
<organism evidence="5 6">
    <name type="scientific">Mangrovimicrobium sediminis</name>
    <dbReference type="NCBI Taxonomy" id="2562682"/>
    <lineage>
        <taxon>Bacteria</taxon>
        <taxon>Pseudomonadati</taxon>
        <taxon>Pseudomonadota</taxon>
        <taxon>Gammaproteobacteria</taxon>
        <taxon>Cellvibrionales</taxon>
        <taxon>Halieaceae</taxon>
        <taxon>Mangrovimicrobium</taxon>
    </lineage>
</organism>
<dbReference type="AlphaFoldDB" id="A0A4Z0M5X4"/>
<dbReference type="InterPro" id="IPR037061">
    <property type="entry name" value="Lytic_TGlycoase_superhlx_L_sf"/>
</dbReference>
<dbReference type="GO" id="GO:0000270">
    <property type="term" value="P:peptidoglycan metabolic process"/>
    <property type="evidence" value="ECO:0007669"/>
    <property type="project" value="InterPro"/>
</dbReference>
<evidence type="ECO:0000256" key="2">
    <source>
        <dbReference type="ARBA" id="ARBA00022729"/>
    </source>
</evidence>
<comment type="similarity">
    <text evidence="1">Belongs to the transglycosylase Slt family.</text>
</comment>
<dbReference type="Proteomes" id="UP000298050">
    <property type="component" value="Unassembled WGS sequence"/>
</dbReference>
<protein>
    <submittedName>
        <fullName evidence="5">Murein transglycosylase</fullName>
    </submittedName>
</protein>
<dbReference type="GO" id="GO:0016020">
    <property type="term" value="C:membrane"/>
    <property type="evidence" value="ECO:0007669"/>
    <property type="project" value="InterPro"/>
</dbReference>
<dbReference type="GO" id="GO:0042597">
    <property type="term" value="C:periplasmic space"/>
    <property type="evidence" value="ECO:0007669"/>
    <property type="project" value="InterPro"/>
</dbReference>
<dbReference type="Gene3D" id="1.10.1240.20">
    <property type="entry name" value="Lytic transglycosylase, superhelical linker domain"/>
    <property type="match status" value="1"/>
</dbReference>
<keyword evidence="6" id="KW-1185">Reference proteome</keyword>
<feature type="domain" description="Lytic transglycosylase superhelical linker" evidence="4">
    <location>
        <begin position="396"/>
        <end position="463"/>
    </location>
</feature>
<dbReference type="PANTHER" id="PTHR37423:SF5">
    <property type="entry name" value="SOLUBLE LYTIC MUREIN TRANSGLYCOSYLASE"/>
    <property type="match status" value="1"/>
</dbReference>
<dbReference type="GO" id="GO:0008933">
    <property type="term" value="F:peptidoglycan lytic transglycosylase activity"/>
    <property type="evidence" value="ECO:0007669"/>
    <property type="project" value="InterPro"/>
</dbReference>
<comment type="caution">
    <text evidence="5">The sequence shown here is derived from an EMBL/GenBank/DDBJ whole genome shotgun (WGS) entry which is preliminary data.</text>
</comment>
<dbReference type="Pfam" id="PF14718">
    <property type="entry name" value="SLT_L"/>
    <property type="match status" value="1"/>
</dbReference>
<dbReference type="EMBL" id="SRLE01000005">
    <property type="protein sequence ID" value="TGD74901.1"/>
    <property type="molecule type" value="Genomic_DNA"/>
</dbReference>
<dbReference type="SUPFAM" id="SSF53955">
    <property type="entry name" value="Lysozyme-like"/>
    <property type="match status" value="1"/>
</dbReference>
<dbReference type="GO" id="GO:0004553">
    <property type="term" value="F:hydrolase activity, hydrolyzing O-glycosyl compounds"/>
    <property type="evidence" value="ECO:0007669"/>
    <property type="project" value="InterPro"/>
</dbReference>
<dbReference type="OrthoDB" id="92254at2"/>
<name>A0A4Z0M5X4_9GAMM</name>
<reference evidence="5 6" key="1">
    <citation type="submission" date="2019-04" db="EMBL/GenBank/DDBJ databases">
        <title>Taxonomy of novel Haliea sp. from mangrove soil of West Coast of India.</title>
        <authorList>
            <person name="Verma A."/>
            <person name="Kumar P."/>
            <person name="Krishnamurthi S."/>
        </authorList>
    </citation>
    <scope>NUCLEOTIDE SEQUENCE [LARGE SCALE GENOMIC DNA]</scope>
    <source>
        <strain evidence="5 6">SAOS-164</strain>
    </source>
</reference>
<dbReference type="PANTHER" id="PTHR37423">
    <property type="entry name" value="SOLUBLE LYTIC MUREIN TRANSGLYCOSYLASE-RELATED"/>
    <property type="match status" value="1"/>
</dbReference>
<dbReference type="CDD" id="cd13401">
    <property type="entry name" value="Slt70-like"/>
    <property type="match status" value="1"/>
</dbReference>
<dbReference type="PROSITE" id="PS00922">
    <property type="entry name" value="TRANSGLYCOSYLASE"/>
    <property type="match status" value="1"/>
</dbReference>
<accession>A0A4Z0M5X4</accession>
<sequence length="634" mass="71983">MGWLLTAALPSAGATAPEVLENSRGDYEAAVRAIDRGQWTEFERLRPGLDDYPLAVYLDYFRMSSRPAEVRPSQARQFIDLSADTPLPIRFLGTYLRRAGRDQRWGDFLAVQDSEPNSIDLKCYYFRARLATGDSLVAWEGAERLWIHGQSRPKECDPLFAAWMKAGQLSDTAVWARMLQAFEERQASLLTYVAGKSSPALKPWADKLLAVYRRPATLRQQSLPADSPYSADIAAAGLAYLARYNPAQALDNWQRYQAELEFSQAQRHKVESEIALRSLFARTEANFEWLHGALARLGDDKLVEIRLRWAISEQDWPALSATLPLLSAQRRESAGWRYWQARALSQAGDDQASLAMLRELARERDFYGFLAADRIGEAYSFNDRPLPLPPASTEPLRDLPAVVRIGELNFHRDEGNAHSEWYKVLQDTDRQEQQEALALLAAQQGWYRMAIDAATRARAWDALDVRFPTPYRDTFRQYASAQGVPSTELMAIARRESAFFPEARSPVGARGLMQIMPATGQQVARSLNRSLNTAQLYEVEHNILLGSAYYRQLLDRFSGNRVFALAAYNAGPHRVDRWRHASGEQVPVDIWIESIPYRETRDYVQAVLAYNVVFQYRTGEPARLLSDSERSALY</sequence>
<evidence type="ECO:0000259" key="4">
    <source>
        <dbReference type="Pfam" id="PF14718"/>
    </source>
</evidence>
<dbReference type="SUPFAM" id="SSF48435">
    <property type="entry name" value="Bacterial muramidases"/>
    <property type="match status" value="1"/>
</dbReference>
<dbReference type="Pfam" id="PF01464">
    <property type="entry name" value="SLT"/>
    <property type="match status" value="1"/>
</dbReference>
<dbReference type="Pfam" id="PF00760">
    <property type="entry name" value="Cucumo_coat"/>
    <property type="match status" value="1"/>
</dbReference>
<evidence type="ECO:0000313" key="6">
    <source>
        <dbReference type="Proteomes" id="UP000298050"/>
    </source>
</evidence>
<dbReference type="Gene3D" id="1.10.530.10">
    <property type="match status" value="1"/>
</dbReference>
<dbReference type="InterPro" id="IPR000189">
    <property type="entry name" value="Transglyc_AS"/>
</dbReference>